<evidence type="ECO:0000313" key="3">
    <source>
        <dbReference type="Proteomes" id="UP001383192"/>
    </source>
</evidence>
<accession>A0AAW0BIX9</accession>
<evidence type="ECO:0000259" key="1">
    <source>
        <dbReference type="Pfam" id="PF12550"/>
    </source>
</evidence>
<sequence length="146" mass="18162">MVSIEKRLGADKVRQHSWYWDVQQEDWSPRWRIELGISRDEMCTEYYTGLNSAIPIKDLDERWRHHFWGQQQQRSEFTRRKRMFRLIDRLKEEKEWTHEKSLQFLRDCYPISREARERHLRTASQFIRWLRDENVETIMARAAEYA</sequence>
<dbReference type="AlphaFoldDB" id="A0AAW0BIX9"/>
<dbReference type="EMBL" id="JAYKXP010000108">
    <property type="protein sequence ID" value="KAK7026033.1"/>
    <property type="molecule type" value="Genomic_DNA"/>
</dbReference>
<proteinExistence type="predicted"/>
<keyword evidence="3" id="KW-1185">Reference proteome</keyword>
<dbReference type="InterPro" id="IPR022210">
    <property type="entry name" value="TF_GCR1-like"/>
</dbReference>
<dbReference type="Pfam" id="PF12550">
    <property type="entry name" value="GCR1_C"/>
    <property type="match status" value="1"/>
</dbReference>
<evidence type="ECO:0000313" key="2">
    <source>
        <dbReference type="EMBL" id="KAK7026033.1"/>
    </source>
</evidence>
<organism evidence="2 3">
    <name type="scientific">Paramarasmius palmivorus</name>
    <dbReference type="NCBI Taxonomy" id="297713"/>
    <lineage>
        <taxon>Eukaryota</taxon>
        <taxon>Fungi</taxon>
        <taxon>Dikarya</taxon>
        <taxon>Basidiomycota</taxon>
        <taxon>Agaricomycotina</taxon>
        <taxon>Agaricomycetes</taxon>
        <taxon>Agaricomycetidae</taxon>
        <taxon>Agaricales</taxon>
        <taxon>Marasmiineae</taxon>
        <taxon>Marasmiaceae</taxon>
        <taxon>Paramarasmius</taxon>
    </lineage>
</organism>
<protein>
    <recommendedName>
        <fullName evidence="1">Transcription activator GCR1-like domain-containing protein</fullName>
    </recommendedName>
</protein>
<gene>
    <name evidence="2" type="ORF">VNI00_015760</name>
</gene>
<comment type="caution">
    <text evidence="2">The sequence shown here is derived from an EMBL/GenBank/DDBJ whole genome shotgun (WGS) entry which is preliminary data.</text>
</comment>
<dbReference type="Proteomes" id="UP001383192">
    <property type="component" value="Unassembled WGS sequence"/>
</dbReference>
<name>A0AAW0BIX9_9AGAR</name>
<feature type="domain" description="Transcription activator GCR1-like" evidence="1">
    <location>
        <begin position="41"/>
        <end position="106"/>
    </location>
</feature>
<reference evidence="2 3" key="1">
    <citation type="submission" date="2024-01" db="EMBL/GenBank/DDBJ databases">
        <title>A draft genome for a cacao thread blight-causing isolate of Paramarasmius palmivorus.</title>
        <authorList>
            <person name="Baruah I.K."/>
            <person name="Bukari Y."/>
            <person name="Amoako-Attah I."/>
            <person name="Meinhardt L.W."/>
            <person name="Bailey B.A."/>
            <person name="Cohen S.P."/>
        </authorList>
    </citation>
    <scope>NUCLEOTIDE SEQUENCE [LARGE SCALE GENOMIC DNA]</scope>
    <source>
        <strain evidence="2 3">GH-12</strain>
    </source>
</reference>